<protein>
    <recommendedName>
        <fullName evidence="1">Transposase IS204/IS1001/IS1096/IS1165 zinc-finger domain-containing protein</fullName>
    </recommendedName>
</protein>
<organism evidence="2 3">
    <name type="scientific">Streptomyces hebeiensis</name>
    <dbReference type="NCBI Taxonomy" id="229486"/>
    <lineage>
        <taxon>Bacteria</taxon>
        <taxon>Bacillati</taxon>
        <taxon>Actinomycetota</taxon>
        <taxon>Actinomycetes</taxon>
        <taxon>Kitasatosporales</taxon>
        <taxon>Streptomycetaceae</taxon>
        <taxon>Streptomyces</taxon>
    </lineage>
</organism>
<feature type="domain" description="Transposase IS204/IS1001/IS1096/IS1165 zinc-finger" evidence="1">
    <location>
        <begin position="47"/>
        <end position="88"/>
    </location>
</feature>
<dbReference type="PANTHER" id="PTHR33498:SF1">
    <property type="entry name" value="TRANSPOSASE FOR INSERTION SEQUENCE ELEMENT IS1557"/>
    <property type="match status" value="1"/>
</dbReference>
<evidence type="ECO:0000259" key="1">
    <source>
        <dbReference type="Pfam" id="PF14690"/>
    </source>
</evidence>
<dbReference type="InterPro" id="IPR029261">
    <property type="entry name" value="Transposase_Znf"/>
</dbReference>
<keyword evidence="3" id="KW-1185">Reference proteome</keyword>
<name>A0ABN1USJ8_9ACTN</name>
<accession>A0ABN1USJ8</accession>
<dbReference type="Proteomes" id="UP001501371">
    <property type="component" value="Unassembled WGS sequence"/>
</dbReference>
<evidence type="ECO:0000313" key="3">
    <source>
        <dbReference type="Proteomes" id="UP001501371"/>
    </source>
</evidence>
<dbReference type="EMBL" id="BAAAKV010000017">
    <property type="protein sequence ID" value="GAA1165489.1"/>
    <property type="molecule type" value="Genomic_DNA"/>
</dbReference>
<comment type="caution">
    <text evidence="2">The sequence shown here is derived from an EMBL/GenBank/DDBJ whole genome shotgun (WGS) entry which is preliminary data.</text>
</comment>
<evidence type="ECO:0000313" key="2">
    <source>
        <dbReference type="EMBL" id="GAA1165489.1"/>
    </source>
</evidence>
<dbReference type="RefSeq" id="WP_344274032.1">
    <property type="nucleotide sequence ID" value="NZ_BAAAKV010000017.1"/>
</dbReference>
<reference evidence="2 3" key="1">
    <citation type="journal article" date="2019" name="Int. J. Syst. Evol. Microbiol.">
        <title>The Global Catalogue of Microorganisms (GCM) 10K type strain sequencing project: providing services to taxonomists for standard genome sequencing and annotation.</title>
        <authorList>
            <consortium name="The Broad Institute Genomics Platform"/>
            <consortium name="The Broad Institute Genome Sequencing Center for Infectious Disease"/>
            <person name="Wu L."/>
            <person name="Ma J."/>
        </authorList>
    </citation>
    <scope>NUCLEOTIDE SEQUENCE [LARGE SCALE GENOMIC DNA]</scope>
    <source>
        <strain evidence="2 3">JCM 12696</strain>
    </source>
</reference>
<sequence length="138" mass="14852">MTVLARQAGTSFWDSLVFDGIDDVDVDAVTAAFGTVHVTANGRAASAACPDCSRSSNRVHDSYQRGLKDLPLAGQSVVIHLTVRRFICGTGHCPRHTFAEPFVQLTARRHAGHRPGRGDLRRLPSRVPACANICSSGR</sequence>
<dbReference type="InterPro" id="IPR047951">
    <property type="entry name" value="Transpos_ISL3"/>
</dbReference>
<proteinExistence type="predicted"/>
<dbReference type="PANTHER" id="PTHR33498">
    <property type="entry name" value="TRANSPOSASE FOR INSERTION SEQUENCE ELEMENT IS1557"/>
    <property type="match status" value="1"/>
</dbReference>
<gene>
    <name evidence="2" type="ORF">GCM10009654_22970</name>
</gene>
<dbReference type="Pfam" id="PF14690">
    <property type="entry name" value="Zn_ribbon_ISL3"/>
    <property type="match status" value="1"/>
</dbReference>